<feature type="compositionally biased region" description="Low complexity" evidence="1">
    <location>
        <begin position="260"/>
        <end position="290"/>
    </location>
</feature>
<feature type="compositionally biased region" description="Polar residues" evidence="1">
    <location>
        <begin position="308"/>
        <end position="340"/>
    </location>
</feature>
<feature type="compositionally biased region" description="Low complexity" evidence="1">
    <location>
        <begin position="715"/>
        <end position="738"/>
    </location>
</feature>
<dbReference type="EnsemblMetazoa" id="RPRC002689-RA">
    <property type="protein sequence ID" value="RPRC002689-PA"/>
    <property type="gene ID" value="RPRC002689"/>
</dbReference>
<feature type="compositionally biased region" description="Low complexity" evidence="1">
    <location>
        <begin position="654"/>
        <end position="663"/>
    </location>
</feature>
<dbReference type="VEuPathDB" id="VectorBase:RPRC002689"/>
<protein>
    <submittedName>
        <fullName evidence="2">Uncharacterized protein</fullName>
    </submittedName>
</protein>
<feature type="region of interest" description="Disordered" evidence="1">
    <location>
        <begin position="304"/>
        <end position="340"/>
    </location>
</feature>
<feature type="region of interest" description="Disordered" evidence="1">
    <location>
        <begin position="493"/>
        <end position="515"/>
    </location>
</feature>
<dbReference type="EMBL" id="ACPB03007281">
    <property type="status" value="NOT_ANNOTATED_CDS"/>
    <property type="molecule type" value="Genomic_DNA"/>
</dbReference>
<dbReference type="InParanoid" id="T1HF67"/>
<reference evidence="2" key="1">
    <citation type="submission" date="2015-05" db="UniProtKB">
        <authorList>
            <consortium name="EnsemblMetazoa"/>
        </authorList>
    </citation>
    <scope>IDENTIFICATION</scope>
</reference>
<feature type="compositionally biased region" description="Polar residues" evidence="1">
    <location>
        <begin position="739"/>
        <end position="754"/>
    </location>
</feature>
<feature type="compositionally biased region" description="Low complexity" evidence="1">
    <location>
        <begin position="985"/>
        <end position="996"/>
    </location>
</feature>
<accession>T1HF67</accession>
<evidence type="ECO:0000313" key="2">
    <source>
        <dbReference type="EnsemblMetazoa" id="RPRC002689-PA"/>
    </source>
</evidence>
<feature type="compositionally biased region" description="Basic and acidic residues" evidence="1">
    <location>
        <begin position="39"/>
        <end position="48"/>
    </location>
</feature>
<feature type="region of interest" description="Disordered" evidence="1">
    <location>
        <begin position="229"/>
        <end position="290"/>
    </location>
</feature>
<keyword evidence="3" id="KW-1185">Reference proteome</keyword>
<feature type="region of interest" description="Disordered" evidence="1">
    <location>
        <begin position="981"/>
        <end position="1053"/>
    </location>
</feature>
<organism evidence="2 3">
    <name type="scientific">Rhodnius prolixus</name>
    <name type="common">Triatomid bug</name>
    <dbReference type="NCBI Taxonomy" id="13249"/>
    <lineage>
        <taxon>Eukaryota</taxon>
        <taxon>Metazoa</taxon>
        <taxon>Ecdysozoa</taxon>
        <taxon>Arthropoda</taxon>
        <taxon>Hexapoda</taxon>
        <taxon>Insecta</taxon>
        <taxon>Pterygota</taxon>
        <taxon>Neoptera</taxon>
        <taxon>Paraneoptera</taxon>
        <taxon>Hemiptera</taxon>
        <taxon>Heteroptera</taxon>
        <taxon>Panheteroptera</taxon>
        <taxon>Cimicomorpha</taxon>
        <taxon>Reduviidae</taxon>
        <taxon>Triatominae</taxon>
        <taxon>Rhodnius</taxon>
    </lineage>
</organism>
<feature type="compositionally biased region" description="Polar residues" evidence="1">
    <location>
        <begin position="232"/>
        <end position="257"/>
    </location>
</feature>
<dbReference type="AlphaFoldDB" id="T1HF67"/>
<feature type="compositionally biased region" description="Low complexity" evidence="1">
    <location>
        <begin position="683"/>
        <end position="698"/>
    </location>
</feature>
<feature type="region of interest" description="Disordered" evidence="1">
    <location>
        <begin position="389"/>
        <end position="416"/>
    </location>
</feature>
<evidence type="ECO:0000256" key="1">
    <source>
        <dbReference type="SAM" id="MobiDB-lite"/>
    </source>
</evidence>
<feature type="region of interest" description="Disordered" evidence="1">
    <location>
        <begin position="654"/>
        <end position="754"/>
    </location>
</feature>
<name>T1HF67_RHOPR</name>
<proteinExistence type="predicted"/>
<sequence>MNHSEQDPWTWGYEDSGTVEDIQHNEWNAWNTCTPLTSDNKKNKDNSNKVKHPPNQGSEYFDTFNLRNTSQNVQHNWTSGDAMQPNYANFVPHSNTSNYFNNNCQTDVENKEVAPPDNQYNRNSHQPPLPEDSKRDRHIQEQMTVPTSQFNQKKTTPIAAPLLGPSFGSKQFDPQDNMFQQPVKHPNSMSSAVANVSYNPVGQHYSTTTPYSKEQSFYFPSSLSHEGATGFQAHSNSLSDLPSRQQNESNNSLSGPQSLPPFHSSSVSSLSNNSTDHIIQHSSSTSSTISDAFHTEKSRHAHAVLPLNDNSSQNKHQQMRDLSQTGKMKSHFSQQNVSSKEQASVFSSAVADKDVASNRHEFSTHSSSLVDLAEDVSNFYHPSKQEIKEGDQTQLQQQLDFHGSHKSEPPQVSNQMSAFKPSLARPPLIHQMPVSDSQQISVSQHLPVLQQPPFPQSSADPQHRSLFHHVPASQLHHVPQQHTSQQLAVNQSLPTVQQSPISQHLPVSQGPTIDQHTPVSQNLPVSQDQNIVHHPSISQHLPVSQDQNIVHHPPISQQLPVSQDQNIVHHPSISQHLPVSQDQNIVHHPPISQHLPVSQDQNIVHYPPISQHLPLAQHQSVAQQPSNSLSHHLLVSQQPLITADATIPHQSLSSLQNSVSQHVMPQSHPHSQQTPVSHYLMASQQPSGPQQPSTSSLPVPTSQQSQISQESPDFLSSPSVQQTQVSQQLTISQQSQDSNNVQENPDTKNFFSNLCQRDDHPQEIIMPDSQKIETNNLKLLQNVSVRNFNSISVDDSQISQVDLLPNSQQRDKDTTLITQNSNNSLTELRKEATETVQLDNDTSNFNANTSRNQMSFNFQNVHPVASSSPVPSHNIPDNQERLPENHELPDNTENLHLDMKQLTLKREVDRNQYLETGHLSGSKDHILSDNSPNFEAVDEGEAPPPGLHRLVTGQGCETRGPKTISDHQLLMVGADSTIVDDHRQSSLSSSTVGSVSDNRNAQNGPPVGESEVHTRTGRLVQGQSIGDDTDGVREVPGEATPFQNRIVLGQMGR</sequence>
<evidence type="ECO:0000313" key="3">
    <source>
        <dbReference type="Proteomes" id="UP000015103"/>
    </source>
</evidence>
<feature type="region of interest" description="Disordered" evidence="1">
    <location>
        <begin position="109"/>
        <end position="138"/>
    </location>
</feature>
<feature type="compositionally biased region" description="Polar residues" evidence="1">
    <location>
        <begin position="699"/>
        <end position="711"/>
    </location>
</feature>
<dbReference type="Proteomes" id="UP000015103">
    <property type="component" value="Unassembled WGS sequence"/>
</dbReference>
<dbReference type="HOGENOM" id="CLU_290641_0_0_1"/>
<dbReference type="OMA" id="FAGHMAS"/>
<feature type="region of interest" description="Disordered" evidence="1">
    <location>
        <begin position="33"/>
        <end position="59"/>
    </location>
</feature>